<feature type="region of interest" description="Disordered" evidence="1">
    <location>
        <begin position="1"/>
        <end position="20"/>
    </location>
</feature>
<feature type="compositionally biased region" description="Polar residues" evidence="1">
    <location>
        <begin position="107"/>
        <end position="123"/>
    </location>
</feature>
<feature type="non-terminal residue" evidence="2">
    <location>
        <position position="147"/>
    </location>
</feature>
<protein>
    <submittedName>
        <fullName evidence="2">Uncharacterized protein</fullName>
    </submittedName>
</protein>
<dbReference type="EMBL" id="AVOT02083866">
    <property type="protein sequence ID" value="MBW0569147.1"/>
    <property type="molecule type" value="Genomic_DNA"/>
</dbReference>
<evidence type="ECO:0000313" key="2">
    <source>
        <dbReference type="EMBL" id="MBW0569147.1"/>
    </source>
</evidence>
<sequence length="147" mass="15936">MSEPISPPANASKPNSSEESIQQVLIQLLHEQQSINTSITSLQNDIKNLKVDQAIPEANTGLFQATVETQSLPSTLVLQAGRSQRAQSELLHSPSPGKLNKKRPRPASSTLTASNRQSQTIPAQISPRRHAIQMSANDFPPNIQGVK</sequence>
<reference evidence="2" key="1">
    <citation type="submission" date="2021-03" db="EMBL/GenBank/DDBJ databases">
        <title>Draft genome sequence of rust myrtle Austropuccinia psidii MF-1, a brazilian biotype.</title>
        <authorList>
            <person name="Quecine M.C."/>
            <person name="Pachon D.M.R."/>
            <person name="Bonatelli M.L."/>
            <person name="Correr F.H."/>
            <person name="Franceschini L.M."/>
            <person name="Leite T.F."/>
            <person name="Margarido G.R.A."/>
            <person name="Almeida C.A."/>
            <person name="Ferrarezi J.A."/>
            <person name="Labate C.A."/>
        </authorList>
    </citation>
    <scope>NUCLEOTIDE SEQUENCE</scope>
    <source>
        <strain evidence="2">MF-1</strain>
    </source>
</reference>
<accession>A0A9Q3JWQ4</accession>
<feature type="compositionally biased region" description="Low complexity" evidence="1">
    <location>
        <begin position="8"/>
        <end position="17"/>
    </location>
</feature>
<feature type="region of interest" description="Disordered" evidence="1">
    <location>
        <begin position="81"/>
        <end position="147"/>
    </location>
</feature>
<dbReference type="Proteomes" id="UP000765509">
    <property type="component" value="Unassembled WGS sequence"/>
</dbReference>
<name>A0A9Q3JWQ4_9BASI</name>
<organism evidence="2 3">
    <name type="scientific">Austropuccinia psidii MF-1</name>
    <dbReference type="NCBI Taxonomy" id="1389203"/>
    <lineage>
        <taxon>Eukaryota</taxon>
        <taxon>Fungi</taxon>
        <taxon>Dikarya</taxon>
        <taxon>Basidiomycota</taxon>
        <taxon>Pucciniomycotina</taxon>
        <taxon>Pucciniomycetes</taxon>
        <taxon>Pucciniales</taxon>
        <taxon>Sphaerophragmiaceae</taxon>
        <taxon>Austropuccinia</taxon>
    </lineage>
</organism>
<comment type="caution">
    <text evidence="2">The sequence shown here is derived from an EMBL/GenBank/DDBJ whole genome shotgun (WGS) entry which is preliminary data.</text>
</comment>
<keyword evidence="3" id="KW-1185">Reference proteome</keyword>
<evidence type="ECO:0000313" key="3">
    <source>
        <dbReference type="Proteomes" id="UP000765509"/>
    </source>
</evidence>
<gene>
    <name evidence="2" type="ORF">O181_108862</name>
</gene>
<evidence type="ECO:0000256" key="1">
    <source>
        <dbReference type="SAM" id="MobiDB-lite"/>
    </source>
</evidence>
<proteinExistence type="predicted"/>
<dbReference type="AlphaFoldDB" id="A0A9Q3JWQ4"/>